<dbReference type="GO" id="GO:0008168">
    <property type="term" value="F:methyltransferase activity"/>
    <property type="evidence" value="ECO:0007669"/>
    <property type="project" value="UniProtKB-KW"/>
</dbReference>
<dbReference type="SUPFAM" id="SSF53335">
    <property type="entry name" value="S-adenosyl-L-methionine-dependent methyltransferases"/>
    <property type="match status" value="1"/>
</dbReference>
<dbReference type="Proteomes" id="UP000199494">
    <property type="component" value="Unassembled WGS sequence"/>
</dbReference>
<keyword evidence="1" id="KW-0489">Methyltransferase</keyword>
<dbReference type="RefSeq" id="WP_170140332.1">
    <property type="nucleotide sequence ID" value="NZ_CP016354.1"/>
</dbReference>
<keyword evidence="2" id="KW-1185">Reference proteome</keyword>
<dbReference type="Pfam" id="PF04672">
    <property type="entry name" value="Methyltransf_19"/>
    <property type="match status" value="1"/>
</dbReference>
<dbReference type="GO" id="GO:0032259">
    <property type="term" value="P:methylation"/>
    <property type="evidence" value="ECO:0007669"/>
    <property type="project" value="UniProtKB-KW"/>
</dbReference>
<dbReference type="AlphaFoldDB" id="A0A222W126"/>
<name>A0A222W126_9PSEU</name>
<keyword evidence="1" id="KW-0808">Transferase</keyword>
<gene>
    <name evidence="1" type="ORF">SAMN05421630_115158</name>
</gene>
<dbReference type="KEGG" id="pmad:BAY61_31990"/>
<dbReference type="Gene3D" id="3.40.50.150">
    <property type="entry name" value="Vaccinia Virus protein VP39"/>
    <property type="match status" value="1"/>
</dbReference>
<sequence>MLCPACPDPPARTVSFTDDYVAVTTDGLLVRDPRTPDGEPIRLTDATLNTLRELTRLGQLDLPQARLSSLIGARLQRVDRALAAALEGNLDLEKAGYEALKILLEPMIPSLTTIISDGLAAHREHGSAALRAAYEQVRNIVDTVLVRSPTMNSSQRHDGVAPPAPIQVDADRANPARVYDYLLDGTLNNAVDREFAKKLPPEFRIGARMNREWLLLVVKQALDAGITQFLDLGSGLPTGTCVHDIVTNSGHDGRVLYVDYEPVARTHLQERIDKDMVDSWCGGVRADLRDPQFLFRIPEVRKIINWNEPVCVLMVAVLHFVGAETHIPTLLQHYRDRMAPGSWLAITHASLDDDPHREHEFRPGLTRYQASSNPVFERSRDEIESWFDGMHLIDPGVVHIADWPGIPPPRHSAQYAAWAGAASANKPNPGGPRPCPLTTPTTCSGRRAS</sequence>
<dbReference type="STRING" id="530584.SAMN05421630_115158"/>
<evidence type="ECO:0000313" key="1">
    <source>
        <dbReference type="EMBL" id="SDD98386.1"/>
    </source>
</evidence>
<dbReference type="InterPro" id="IPR006764">
    <property type="entry name" value="SAM_dep_MeTrfase_SAV2177_type"/>
</dbReference>
<dbReference type="EMBL" id="FMZE01000015">
    <property type="protein sequence ID" value="SDD98386.1"/>
    <property type="molecule type" value="Genomic_DNA"/>
</dbReference>
<dbReference type="InterPro" id="IPR029063">
    <property type="entry name" value="SAM-dependent_MTases_sf"/>
</dbReference>
<reference evidence="1 2" key="1">
    <citation type="submission" date="2016-10" db="EMBL/GenBank/DDBJ databases">
        <authorList>
            <person name="de Groot N.N."/>
        </authorList>
    </citation>
    <scope>NUCLEOTIDE SEQUENCE [LARGE SCALE GENOMIC DNA]</scope>
    <source>
        <strain evidence="1 2">CGMCC 4.5506</strain>
    </source>
</reference>
<organism evidence="1 2">
    <name type="scientific">Prauserella marina</name>
    <dbReference type="NCBI Taxonomy" id="530584"/>
    <lineage>
        <taxon>Bacteria</taxon>
        <taxon>Bacillati</taxon>
        <taxon>Actinomycetota</taxon>
        <taxon>Actinomycetes</taxon>
        <taxon>Pseudonocardiales</taxon>
        <taxon>Pseudonocardiaceae</taxon>
        <taxon>Prauserella</taxon>
    </lineage>
</organism>
<proteinExistence type="predicted"/>
<protein>
    <submittedName>
        <fullName evidence="1">O-Methyltransferase involved in polyketide biosynthesis</fullName>
    </submittedName>
</protein>
<accession>A0A222W126</accession>
<evidence type="ECO:0000313" key="2">
    <source>
        <dbReference type="Proteomes" id="UP000199494"/>
    </source>
</evidence>